<dbReference type="InterPro" id="IPR014732">
    <property type="entry name" value="OMPdecase"/>
</dbReference>
<organism evidence="14 15">
    <name type="scientific">Denitrobaculum tricleocarpae</name>
    <dbReference type="NCBI Taxonomy" id="2591009"/>
    <lineage>
        <taxon>Bacteria</taxon>
        <taxon>Pseudomonadati</taxon>
        <taxon>Pseudomonadota</taxon>
        <taxon>Alphaproteobacteria</taxon>
        <taxon>Rhodospirillales</taxon>
        <taxon>Rhodospirillaceae</taxon>
        <taxon>Denitrobaculum</taxon>
    </lineage>
</organism>
<dbReference type="CDD" id="cd04725">
    <property type="entry name" value="OMP_decarboxylase_like"/>
    <property type="match status" value="1"/>
</dbReference>
<dbReference type="SMART" id="SM00934">
    <property type="entry name" value="OMPdecase"/>
    <property type="match status" value="1"/>
</dbReference>
<keyword evidence="5 9" id="KW-0665">Pyrimidine biosynthesis</keyword>
<feature type="active site" description="For OMPdecase activity" evidence="10">
    <location>
        <position position="62"/>
    </location>
</feature>
<dbReference type="InterPro" id="IPR001754">
    <property type="entry name" value="OMPdeCOase_dom"/>
</dbReference>
<dbReference type="SUPFAM" id="SSF51366">
    <property type="entry name" value="Ribulose-phoshate binding barrel"/>
    <property type="match status" value="1"/>
</dbReference>
<comment type="similarity">
    <text evidence="8 9">Belongs to the OMP decarboxylase family. Type 1 subfamily.</text>
</comment>
<feature type="active site" description="For OMPdecase activity" evidence="10">
    <location>
        <position position="65"/>
    </location>
</feature>
<feature type="binding site" evidence="9 11">
    <location>
        <position position="185"/>
    </location>
    <ligand>
        <name>substrate</name>
    </ligand>
</feature>
<dbReference type="NCBIfam" id="NF001273">
    <property type="entry name" value="PRK00230.1"/>
    <property type="match status" value="1"/>
</dbReference>
<feature type="domain" description="Orotidine 5'-phosphate decarboxylase" evidence="13">
    <location>
        <begin position="6"/>
        <end position="230"/>
    </location>
</feature>
<feature type="binding site" evidence="11">
    <location>
        <position position="214"/>
    </location>
    <ligand>
        <name>substrate</name>
    </ligand>
</feature>
<evidence type="ECO:0000256" key="4">
    <source>
        <dbReference type="ARBA" id="ARBA00022793"/>
    </source>
</evidence>
<dbReference type="Proteomes" id="UP000315252">
    <property type="component" value="Unassembled WGS sequence"/>
</dbReference>
<evidence type="ECO:0000256" key="2">
    <source>
        <dbReference type="ARBA" id="ARBA00004861"/>
    </source>
</evidence>
<comment type="function">
    <text evidence="1 9">Catalyzes the decarboxylation of orotidine 5'-monophosphate (OMP) to uridine 5'-monophosphate (UMP).</text>
</comment>
<keyword evidence="15" id="KW-1185">Reference proteome</keyword>
<feature type="active site" description="Proton donor" evidence="9">
    <location>
        <position position="62"/>
    </location>
</feature>
<dbReference type="AlphaFoldDB" id="A0A545TG44"/>
<dbReference type="PANTHER" id="PTHR32119:SF2">
    <property type="entry name" value="OROTIDINE 5'-PHOSPHATE DECARBOXYLASE"/>
    <property type="match status" value="1"/>
</dbReference>
<comment type="subunit">
    <text evidence="3 9">Homodimer.</text>
</comment>
<evidence type="ECO:0000259" key="13">
    <source>
        <dbReference type="SMART" id="SM00934"/>
    </source>
</evidence>
<evidence type="ECO:0000256" key="12">
    <source>
        <dbReference type="RuleBase" id="RU000512"/>
    </source>
</evidence>
<dbReference type="PANTHER" id="PTHR32119">
    <property type="entry name" value="OROTIDINE 5'-PHOSPHATE DECARBOXYLASE"/>
    <property type="match status" value="1"/>
</dbReference>
<feature type="binding site" evidence="9 11">
    <location>
        <position position="124"/>
    </location>
    <ligand>
        <name>substrate</name>
    </ligand>
</feature>
<feature type="binding site" evidence="9 11">
    <location>
        <position position="34"/>
    </location>
    <ligand>
        <name>substrate</name>
    </ligand>
</feature>
<name>A0A545TG44_9PROT</name>
<dbReference type="InterPro" id="IPR047596">
    <property type="entry name" value="OMPdecase_bac"/>
</dbReference>
<dbReference type="InterPro" id="IPR013785">
    <property type="entry name" value="Aldolase_TIM"/>
</dbReference>
<feature type="active site" description="For OMPdecase activity" evidence="10">
    <location>
        <position position="60"/>
    </location>
</feature>
<evidence type="ECO:0000256" key="5">
    <source>
        <dbReference type="ARBA" id="ARBA00022975"/>
    </source>
</evidence>
<keyword evidence="6 9" id="KW-0456">Lyase</keyword>
<feature type="binding site" evidence="9">
    <location>
        <begin position="60"/>
        <end position="69"/>
    </location>
    <ligand>
        <name>substrate</name>
    </ligand>
</feature>
<evidence type="ECO:0000256" key="1">
    <source>
        <dbReference type="ARBA" id="ARBA00002356"/>
    </source>
</evidence>
<evidence type="ECO:0000256" key="8">
    <source>
        <dbReference type="ARBA" id="ARBA00061012"/>
    </source>
</evidence>
<accession>A0A545TG44</accession>
<evidence type="ECO:0000256" key="3">
    <source>
        <dbReference type="ARBA" id="ARBA00011738"/>
    </source>
</evidence>
<feature type="binding site" evidence="9 11">
    <location>
        <position position="215"/>
    </location>
    <ligand>
        <name>substrate</name>
    </ligand>
</feature>
<dbReference type="Pfam" id="PF00215">
    <property type="entry name" value="OMPdecase"/>
    <property type="match status" value="1"/>
</dbReference>
<dbReference type="EMBL" id="VHSH01000008">
    <property type="protein sequence ID" value="TQV76204.1"/>
    <property type="molecule type" value="Genomic_DNA"/>
</dbReference>
<protein>
    <recommendedName>
        <fullName evidence="9">Orotidine 5'-phosphate decarboxylase</fullName>
        <ecNumber evidence="9">4.1.1.23</ecNumber>
    </recommendedName>
    <alternativeName>
        <fullName evidence="9">OMP decarboxylase</fullName>
        <shortName evidence="9">OMPDCase</shortName>
        <shortName evidence="9">OMPdecase</shortName>
    </alternativeName>
</protein>
<dbReference type="UniPathway" id="UPA00070">
    <property type="reaction ID" value="UER00120"/>
</dbReference>
<dbReference type="RefSeq" id="WP_142898467.1">
    <property type="nucleotide sequence ID" value="NZ_ML660059.1"/>
</dbReference>
<dbReference type="GO" id="GO:0044205">
    <property type="term" value="P:'de novo' UMP biosynthetic process"/>
    <property type="evidence" value="ECO:0007669"/>
    <property type="project" value="UniProtKB-UniRule"/>
</dbReference>
<dbReference type="Gene3D" id="3.20.20.70">
    <property type="entry name" value="Aldolase class I"/>
    <property type="match status" value="1"/>
</dbReference>
<evidence type="ECO:0000256" key="9">
    <source>
        <dbReference type="HAMAP-Rule" id="MF_01200"/>
    </source>
</evidence>
<evidence type="ECO:0000256" key="11">
    <source>
        <dbReference type="PIRSR" id="PIRSR614732-2"/>
    </source>
</evidence>
<dbReference type="OrthoDB" id="9806203at2"/>
<feature type="binding site" evidence="9 11">
    <location>
        <position position="12"/>
    </location>
    <ligand>
        <name>substrate</name>
    </ligand>
</feature>
<dbReference type="InterPro" id="IPR011060">
    <property type="entry name" value="RibuloseP-bd_barrel"/>
</dbReference>
<gene>
    <name evidence="9 14" type="primary">pyrF</name>
    <name evidence="14" type="ORF">FKG95_21440</name>
</gene>
<evidence type="ECO:0000256" key="7">
    <source>
        <dbReference type="ARBA" id="ARBA00049157"/>
    </source>
</evidence>
<evidence type="ECO:0000256" key="10">
    <source>
        <dbReference type="PIRSR" id="PIRSR614732-1"/>
    </source>
</evidence>
<dbReference type="GO" id="GO:0005829">
    <property type="term" value="C:cytosol"/>
    <property type="evidence" value="ECO:0007669"/>
    <property type="project" value="TreeGrafter"/>
</dbReference>
<comment type="catalytic activity">
    <reaction evidence="7 9 12">
        <text>orotidine 5'-phosphate + H(+) = UMP + CO2</text>
        <dbReference type="Rhea" id="RHEA:11596"/>
        <dbReference type="ChEBI" id="CHEBI:15378"/>
        <dbReference type="ChEBI" id="CHEBI:16526"/>
        <dbReference type="ChEBI" id="CHEBI:57538"/>
        <dbReference type="ChEBI" id="CHEBI:57865"/>
        <dbReference type="EC" id="4.1.1.23"/>
    </reaction>
</comment>
<evidence type="ECO:0000313" key="14">
    <source>
        <dbReference type="EMBL" id="TQV76204.1"/>
    </source>
</evidence>
<dbReference type="HAMAP" id="MF_01200_B">
    <property type="entry name" value="OMPdecase_type1_B"/>
    <property type="match status" value="1"/>
</dbReference>
<keyword evidence="4 9" id="KW-0210">Decarboxylase</keyword>
<sequence>MDPKDRILVGIDTPDYERAETLVRSVTGRVGGIKIGKEFFTAQGPDRVRQLIGEQKLFLDLKFHDIPNTVAGALRSSLRMRPAIVNIHASGGRAMMTAAAQAAAEEAAKLGVAKPLVIGVTVLTSLDDADLAAVGQRGPASEQVERLAALTQECGLDGVVCSPREIVALRKLCGPDFKLVVPGIRPVWAATGDQKRIMTPADAVAAGADYIVIARPIVAASDPAAAADRVVEELEAL</sequence>
<comment type="pathway">
    <text evidence="2 9 12">Pyrimidine metabolism; UMP biosynthesis via de novo pathway; UMP from orotate: step 2/2.</text>
</comment>
<dbReference type="EC" id="4.1.1.23" evidence="9"/>
<reference evidence="14 15" key="1">
    <citation type="submission" date="2019-06" db="EMBL/GenBank/DDBJ databases">
        <title>Whole genome sequence for Rhodospirillaceae sp. R148.</title>
        <authorList>
            <person name="Wang G."/>
        </authorList>
    </citation>
    <scope>NUCLEOTIDE SEQUENCE [LARGE SCALE GENOMIC DNA]</scope>
    <source>
        <strain evidence="14 15">R148</strain>
    </source>
</reference>
<evidence type="ECO:0000313" key="15">
    <source>
        <dbReference type="Proteomes" id="UP000315252"/>
    </source>
</evidence>
<dbReference type="FunFam" id="3.20.20.70:FF:000015">
    <property type="entry name" value="Orotidine 5'-phosphate decarboxylase"/>
    <property type="match status" value="1"/>
</dbReference>
<dbReference type="InterPro" id="IPR018089">
    <property type="entry name" value="OMPdecase_AS"/>
</dbReference>
<comment type="caution">
    <text evidence="9">Lacks conserved residue(s) required for the propagation of feature annotation.</text>
</comment>
<dbReference type="PROSITE" id="PS00156">
    <property type="entry name" value="OMPDECASE"/>
    <property type="match status" value="1"/>
</dbReference>
<dbReference type="GO" id="GO:0006207">
    <property type="term" value="P:'de novo' pyrimidine nucleobase biosynthetic process"/>
    <property type="evidence" value="ECO:0007669"/>
    <property type="project" value="InterPro"/>
</dbReference>
<feature type="binding site" evidence="9 11">
    <location>
        <position position="194"/>
    </location>
    <ligand>
        <name>substrate</name>
    </ligand>
</feature>
<comment type="caution">
    <text evidence="14">The sequence shown here is derived from an EMBL/GenBank/DDBJ whole genome shotgun (WGS) entry which is preliminary data.</text>
</comment>
<dbReference type="GO" id="GO:0004590">
    <property type="term" value="F:orotidine-5'-phosphate decarboxylase activity"/>
    <property type="evidence" value="ECO:0007669"/>
    <property type="project" value="UniProtKB-UniRule"/>
</dbReference>
<evidence type="ECO:0000256" key="6">
    <source>
        <dbReference type="ARBA" id="ARBA00023239"/>
    </source>
</evidence>
<dbReference type="NCBIfam" id="TIGR01740">
    <property type="entry name" value="pyrF"/>
    <property type="match status" value="1"/>
</dbReference>
<proteinExistence type="inferred from homology"/>